<organism evidence="2 3">
    <name type="scientific">Polychaeton citri CBS 116435</name>
    <dbReference type="NCBI Taxonomy" id="1314669"/>
    <lineage>
        <taxon>Eukaryota</taxon>
        <taxon>Fungi</taxon>
        <taxon>Dikarya</taxon>
        <taxon>Ascomycota</taxon>
        <taxon>Pezizomycotina</taxon>
        <taxon>Dothideomycetes</taxon>
        <taxon>Dothideomycetidae</taxon>
        <taxon>Capnodiales</taxon>
        <taxon>Capnodiaceae</taxon>
        <taxon>Polychaeton</taxon>
    </lineage>
</organism>
<evidence type="ECO:0000313" key="2">
    <source>
        <dbReference type="EMBL" id="KAF2719463.1"/>
    </source>
</evidence>
<dbReference type="InterPro" id="IPR029058">
    <property type="entry name" value="AB_hydrolase_fold"/>
</dbReference>
<comment type="caution">
    <text evidence="2">The sequence shown here is derived from an EMBL/GenBank/DDBJ whole genome shotgun (WGS) entry which is preliminary data.</text>
</comment>
<dbReference type="GO" id="GO:0046464">
    <property type="term" value="P:acylglycerol catabolic process"/>
    <property type="evidence" value="ECO:0007669"/>
    <property type="project" value="TreeGrafter"/>
</dbReference>
<gene>
    <name evidence="2" type="ORF">K431DRAFT_272773</name>
</gene>
<name>A0A9P4Q2P1_9PEZI</name>
<dbReference type="SUPFAM" id="SSF53474">
    <property type="entry name" value="alpha/beta-Hydrolases"/>
    <property type="match status" value="1"/>
</dbReference>
<dbReference type="Proteomes" id="UP000799441">
    <property type="component" value="Unassembled WGS sequence"/>
</dbReference>
<protein>
    <submittedName>
        <fullName evidence="2">Alpha/beta-hydrolase</fullName>
    </submittedName>
</protein>
<evidence type="ECO:0000313" key="3">
    <source>
        <dbReference type="Proteomes" id="UP000799441"/>
    </source>
</evidence>
<reference evidence="2" key="1">
    <citation type="journal article" date="2020" name="Stud. Mycol.">
        <title>101 Dothideomycetes genomes: a test case for predicting lifestyles and emergence of pathogens.</title>
        <authorList>
            <person name="Haridas S."/>
            <person name="Albert R."/>
            <person name="Binder M."/>
            <person name="Bloem J."/>
            <person name="Labutti K."/>
            <person name="Salamov A."/>
            <person name="Andreopoulos B."/>
            <person name="Baker S."/>
            <person name="Barry K."/>
            <person name="Bills G."/>
            <person name="Bluhm B."/>
            <person name="Cannon C."/>
            <person name="Castanera R."/>
            <person name="Culley D."/>
            <person name="Daum C."/>
            <person name="Ezra D."/>
            <person name="Gonzalez J."/>
            <person name="Henrissat B."/>
            <person name="Kuo A."/>
            <person name="Liang C."/>
            <person name="Lipzen A."/>
            <person name="Lutzoni F."/>
            <person name="Magnuson J."/>
            <person name="Mondo S."/>
            <person name="Nolan M."/>
            <person name="Ohm R."/>
            <person name="Pangilinan J."/>
            <person name="Park H.-J."/>
            <person name="Ramirez L."/>
            <person name="Alfaro M."/>
            <person name="Sun H."/>
            <person name="Tritt A."/>
            <person name="Yoshinaga Y."/>
            <person name="Zwiers L.-H."/>
            <person name="Turgeon B."/>
            <person name="Goodwin S."/>
            <person name="Spatafora J."/>
            <person name="Crous P."/>
            <person name="Grigoriev I."/>
        </authorList>
    </citation>
    <scope>NUCLEOTIDE SEQUENCE</scope>
    <source>
        <strain evidence="2">CBS 116435</strain>
    </source>
</reference>
<keyword evidence="3" id="KW-1185">Reference proteome</keyword>
<feature type="domain" description="AB hydrolase-1" evidence="1">
    <location>
        <begin position="49"/>
        <end position="290"/>
    </location>
</feature>
<dbReference type="Gene3D" id="3.40.50.1820">
    <property type="entry name" value="alpha/beta hydrolase"/>
    <property type="match status" value="1"/>
</dbReference>
<proteinExistence type="predicted"/>
<dbReference type="InterPro" id="IPR050266">
    <property type="entry name" value="AB_hydrolase_sf"/>
</dbReference>
<sequence length="313" mass="35179">MLTAETAETRFVTLPDTNVRMAYRHLQPANVDLDNLPLVMHIHYRANMDFWDPAVVNPIAINRPVILFDQLGVGRSGGEVATTYQGWADNVIALCDALGLLEIDLVGFSMGGYTVQMVALTRPQLVHKLIIFGSGPSEPFESHGNEGIVWPRDVPPAGPIDVLTTAEARSLEEVENAIAVSFFPHTNEGRKACTEYFQRLRARDDVDGEGPILTFLDAERTKRQWTAAARWQRSDPQNSFHRLGELKMPVLVLNGDDDLLIPTSRSWELLRRIENCQLIIYPKAGHGFCWQYADRVARDVNTFLDETLVQARL</sequence>
<dbReference type="GO" id="GO:0016020">
    <property type="term" value="C:membrane"/>
    <property type="evidence" value="ECO:0007669"/>
    <property type="project" value="TreeGrafter"/>
</dbReference>
<accession>A0A9P4Q2P1</accession>
<dbReference type="AlphaFoldDB" id="A0A9P4Q2P1"/>
<dbReference type="Pfam" id="PF00561">
    <property type="entry name" value="Abhydrolase_1"/>
    <property type="match status" value="1"/>
</dbReference>
<dbReference type="PANTHER" id="PTHR43798:SF5">
    <property type="entry name" value="MONOACYLGLYCEROL LIPASE ABHD6"/>
    <property type="match status" value="1"/>
</dbReference>
<dbReference type="PANTHER" id="PTHR43798">
    <property type="entry name" value="MONOACYLGLYCEROL LIPASE"/>
    <property type="match status" value="1"/>
</dbReference>
<dbReference type="OrthoDB" id="8119704at2759"/>
<dbReference type="EMBL" id="MU003811">
    <property type="protein sequence ID" value="KAF2719463.1"/>
    <property type="molecule type" value="Genomic_DNA"/>
</dbReference>
<dbReference type="InterPro" id="IPR000073">
    <property type="entry name" value="AB_hydrolase_1"/>
</dbReference>
<evidence type="ECO:0000259" key="1">
    <source>
        <dbReference type="Pfam" id="PF00561"/>
    </source>
</evidence>
<dbReference type="GO" id="GO:0047372">
    <property type="term" value="F:monoacylglycerol lipase activity"/>
    <property type="evidence" value="ECO:0007669"/>
    <property type="project" value="TreeGrafter"/>
</dbReference>